<reference evidence="1" key="1">
    <citation type="submission" date="2018-05" db="EMBL/GenBank/DDBJ databases">
        <authorList>
            <person name="Lanie J.A."/>
            <person name="Ng W.-L."/>
            <person name="Kazmierczak K.M."/>
            <person name="Andrzejewski T.M."/>
            <person name="Davidsen T.M."/>
            <person name="Wayne K.J."/>
            <person name="Tettelin H."/>
            <person name="Glass J.I."/>
            <person name="Rusch D."/>
            <person name="Podicherti R."/>
            <person name="Tsui H.-C.T."/>
            <person name="Winkler M.E."/>
        </authorList>
    </citation>
    <scope>NUCLEOTIDE SEQUENCE</scope>
</reference>
<accession>A0A382TIN4</accession>
<protein>
    <submittedName>
        <fullName evidence="1">Uncharacterized protein</fullName>
    </submittedName>
</protein>
<sequence>VGAQCGVVISHEYGPLSTTVPIKNCPPYCVRPVGERAKRLQMGRDIGAAVHCFIGIRSWGDACLRHATRTFTYVYASAALSHKHKFLRRLVEFLRQRYAALKKI</sequence>
<dbReference type="AlphaFoldDB" id="A0A382TIN4"/>
<organism evidence="1">
    <name type="scientific">marine metagenome</name>
    <dbReference type="NCBI Taxonomy" id="408172"/>
    <lineage>
        <taxon>unclassified sequences</taxon>
        <taxon>metagenomes</taxon>
        <taxon>ecological metagenomes</taxon>
    </lineage>
</organism>
<name>A0A382TIN4_9ZZZZ</name>
<gene>
    <name evidence="1" type="ORF">METZ01_LOCUS374780</name>
</gene>
<feature type="non-terminal residue" evidence="1">
    <location>
        <position position="1"/>
    </location>
</feature>
<evidence type="ECO:0000313" key="1">
    <source>
        <dbReference type="EMBL" id="SVD21926.1"/>
    </source>
</evidence>
<proteinExistence type="predicted"/>
<dbReference type="EMBL" id="UINC01136889">
    <property type="protein sequence ID" value="SVD21926.1"/>
    <property type="molecule type" value="Genomic_DNA"/>
</dbReference>